<sequence>MLQIIWQCNCPVTKLGDTVAVVGAHEQVGAWKPQCSVPLSTDSTLFPIWRSTSVTFNHSMLVEYKYIIFKANGEISWEPFCGNRVFRLDTAKSCIVENIWGIKEGFYLNLNFNSCLNKENCAGEFPQVLRPSVISCTSDWNSQPTVYEYIEQKTSTKSSVISRLSCVDDQQSDTTLQYTIHQFPSAKRSSERPKRGSVPNLSLLRLEHGDAAASKHSCSSSSTPSSSWNVLLPSKAEKGESNFASLIGCSSVAGSYRNRVFTTRHKNETSNGQLRRSYSIPFPVSQFVPQNRTSSSGCLEDYILETTIGTGSWGVVKLAREVSTGQSRAIKRIRKSPYVDRMRCIHREINIMYQLKHPNIVKLYDTLEDDEFLYLVMEYCAGGELFHRLTNGLAYSEVSACRTMWQILQAVSHCHGQCIAHRDLKPENFLFLNYNSDSPLKLIDFGLASKCDPKHLMKTKMGTAYYVSPEVIQGSQHGLACDMWSAGVILYLLLYGIPPFNGATDGEIFAKIADGRYEFPCNDNKNVSDYAKDLVDLLLVKDPSKRLTAKEALSHGWFSLMLDFDYPKDVLQRAALPYSPSNLNVLRCYLKLNPLVQLVLTIIALSIDDERHRCLRDAFRRYDTNKNYMLTRDTVRKVANECPVWIFEKNLSLEEIFSVLDPLENDLINYADFLAACLTRHEYTREELYRDAFHVIDCNKRGKFR</sequence>
<organism evidence="9 10">
    <name type="scientific">Cardiosporidium cionae</name>
    <dbReference type="NCBI Taxonomy" id="476202"/>
    <lineage>
        <taxon>Eukaryota</taxon>
        <taxon>Sar</taxon>
        <taxon>Alveolata</taxon>
        <taxon>Apicomplexa</taxon>
        <taxon>Aconoidasida</taxon>
        <taxon>Nephromycida</taxon>
        <taxon>Cardiosporidium</taxon>
    </lineage>
</organism>
<dbReference type="SUPFAM" id="SSF49452">
    <property type="entry name" value="Starch-binding domain-like"/>
    <property type="match status" value="1"/>
</dbReference>
<evidence type="ECO:0000256" key="6">
    <source>
        <dbReference type="PROSITE-ProRule" id="PRU10141"/>
    </source>
</evidence>
<dbReference type="EMBL" id="JADAQX010000229">
    <property type="protein sequence ID" value="KAF8821136.1"/>
    <property type="molecule type" value="Genomic_DNA"/>
</dbReference>
<keyword evidence="3 6" id="KW-0547">Nucleotide-binding</keyword>
<evidence type="ECO:0000313" key="9">
    <source>
        <dbReference type="EMBL" id="KAF8821136.1"/>
    </source>
</evidence>
<dbReference type="InterPro" id="IPR008271">
    <property type="entry name" value="Ser/Thr_kinase_AS"/>
</dbReference>
<evidence type="ECO:0000256" key="2">
    <source>
        <dbReference type="ARBA" id="ARBA00022679"/>
    </source>
</evidence>
<comment type="caution">
    <text evidence="9">The sequence shown here is derived from an EMBL/GenBank/DDBJ whole genome shotgun (WGS) entry which is preliminary data.</text>
</comment>
<evidence type="ECO:0000256" key="1">
    <source>
        <dbReference type="ARBA" id="ARBA00022527"/>
    </source>
</evidence>
<keyword evidence="10" id="KW-1185">Reference proteome</keyword>
<dbReference type="Gene3D" id="1.10.238.10">
    <property type="entry name" value="EF-hand"/>
    <property type="match status" value="2"/>
</dbReference>
<dbReference type="InterPro" id="IPR050205">
    <property type="entry name" value="CDPK_Ser/Thr_kinases"/>
</dbReference>
<dbReference type="PROSITE" id="PS50011">
    <property type="entry name" value="PROTEIN_KINASE_DOM"/>
    <property type="match status" value="1"/>
</dbReference>
<evidence type="ECO:0000259" key="8">
    <source>
        <dbReference type="PROSITE" id="PS51166"/>
    </source>
</evidence>
<dbReference type="InterPro" id="IPR011992">
    <property type="entry name" value="EF-hand-dom_pair"/>
</dbReference>
<evidence type="ECO:0000256" key="5">
    <source>
        <dbReference type="ARBA" id="ARBA00022840"/>
    </source>
</evidence>
<proteinExistence type="predicted"/>
<reference evidence="9 10" key="1">
    <citation type="journal article" date="2020" name="bioRxiv">
        <title>Metabolic contributions of an alphaproteobacterial endosymbiont in the apicomplexan Cardiosporidium cionae.</title>
        <authorList>
            <person name="Hunter E.S."/>
            <person name="Paight C.J."/>
            <person name="Lane C.E."/>
        </authorList>
    </citation>
    <scope>NUCLEOTIDE SEQUENCE [LARGE SCALE GENOMIC DNA]</scope>
    <source>
        <strain evidence="9">ESH_2018</strain>
    </source>
</reference>
<dbReference type="PROSITE" id="PS00107">
    <property type="entry name" value="PROTEIN_KINASE_ATP"/>
    <property type="match status" value="1"/>
</dbReference>
<feature type="binding site" evidence="6">
    <location>
        <position position="335"/>
    </location>
    <ligand>
        <name>ATP</name>
        <dbReference type="ChEBI" id="CHEBI:30616"/>
    </ligand>
</feature>
<evidence type="ECO:0000259" key="7">
    <source>
        <dbReference type="PROSITE" id="PS50011"/>
    </source>
</evidence>
<keyword evidence="2" id="KW-0808">Transferase</keyword>
<dbReference type="InterPro" id="IPR013784">
    <property type="entry name" value="Carb-bd-like_fold"/>
</dbReference>
<dbReference type="CDD" id="cd05467">
    <property type="entry name" value="CBM20"/>
    <property type="match status" value="1"/>
</dbReference>
<protein>
    <submittedName>
        <fullName evidence="9">Calcium-dependent protein kinase CDPK2</fullName>
    </submittedName>
</protein>
<dbReference type="Proteomes" id="UP000823046">
    <property type="component" value="Unassembled WGS sequence"/>
</dbReference>
<dbReference type="Pfam" id="PF00686">
    <property type="entry name" value="CBM_20"/>
    <property type="match status" value="1"/>
</dbReference>
<dbReference type="GO" id="GO:0016301">
    <property type="term" value="F:kinase activity"/>
    <property type="evidence" value="ECO:0007669"/>
    <property type="project" value="UniProtKB-KW"/>
</dbReference>
<evidence type="ECO:0000313" key="10">
    <source>
        <dbReference type="Proteomes" id="UP000823046"/>
    </source>
</evidence>
<dbReference type="InterPro" id="IPR000719">
    <property type="entry name" value="Prot_kinase_dom"/>
</dbReference>
<dbReference type="SMART" id="SM01065">
    <property type="entry name" value="CBM_2"/>
    <property type="match status" value="1"/>
</dbReference>
<name>A0ABQ7JAW3_9APIC</name>
<dbReference type="SMART" id="SM00220">
    <property type="entry name" value="S_TKc"/>
    <property type="match status" value="1"/>
</dbReference>
<dbReference type="CDD" id="cd05117">
    <property type="entry name" value="STKc_CAMK"/>
    <property type="match status" value="1"/>
</dbReference>
<evidence type="ECO:0000256" key="3">
    <source>
        <dbReference type="ARBA" id="ARBA00022741"/>
    </source>
</evidence>
<evidence type="ECO:0000256" key="4">
    <source>
        <dbReference type="ARBA" id="ARBA00022777"/>
    </source>
</evidence>
<dbReference type="SUPFAM" id="SSF47473">
    <property type="entry name" value="EF-hand"/>
    <property type="match status" value="1"/>
</dbReference>
<dbReference type="SUPFAM" id="SSF56112">
    <property type="entry name" value="Protein kinase-like (PK-like)"/>
    <property type="match status" value="1"/>
</dbReference>
<dbReference type="InterPro" id="IPR011009">
    <property type="entry name" value="Kinase-like_dom_sf"/>
</dbReference>
<dbReference type="Gene3D" id="2.60.40.10">
    <property type="entry name" value="Immunoglobulins"/>
    <property type="match status" value="1"/>
</dbReference>
<dbReference type="PANTHER" id="PTHR24349">
    <property type="entry name" value="SERINE/THREONINE-PROTEIN KINASE"/>
    <property type="match status" value="1"/>
</dbReference>
<keyword evidence="1" id="KW-0723">Serine/threonine-protein kinase</keyword>
<dbReference type="InterPro" id="IPR002044">
    <property type="entry name" value="CBM20"/>
</dbReference>
<dbReference type="InterPro" id="IPR017441">
    <property type="entry name" value="Protein_kinase_ATP_BS"/>
</dbReference>
<dbReference type="Gene3D" id="1.10.510.10">
    <property type="entry name" value="Transferase(Phosphotransferase) domain 1"/>
    <property type="match status" value="1"/>
</dbReference>
<dbReference type="Pfam" id="PF00069">
    <property type="entry name" value="Pkinase"/>
    <property type="match status" value="1"/>
</dbReference>
<dbReference type="PROSITE" id="PS00108">
    <property type="entry name" value="PROTEIN_KINASE_ST"/>
    <property type="match status" value="1"/>
</dbReference>
<dbReference type="InterPro" id="IPR013783">
    <property type="entry name" value="Ig-like_fold"/>
</dbReference>
<keyword evidence="5 6" id="KW-0067">ATP-binding</keyword>
<accession>A0ABQ7JAW3</accession>
<keyword evidence="4 9" id="KW-0418">Kinase</keyword>
<gene>
    <name evidence="9" type="primary">CDPK2</name>
    <name evidence="9" type="ORF">IE077_004378</name>
</gene>
<dbReference type="PROSITE" id="PS51166">
    <property type="entry name" value="CBM20"/>
    <property type="match status" value="1"/>
</dbReference>
<feature type="domain" description="Protein kinase" evidence="7">
    <location>
        <begin position="302"/>
        <end position="558"/>
    </location>
</feature>
<feature type="domain" description="CBM20" evidence="8">
    <location>
        <begin position="1"/>
        <end position="102"/>
    </location>
</feature>